<proteinExistence type="predicted"/>
<dbReference type="Gramene" id="OB06G30080.1">
    <property type="protein sequence ID" value="OB06G30080.1"/>
    <property type="gene ID" value="OB06G30080"/>
</dbReference>
<feature type="transmembrane region" description="Helical" evidence="1">
    <location>
        <begin position="6"/>
        <end position="24"/>
    </location>
</feature>
<evidence type="ECO:0000313" key="2">
    <source>
        <dbReference type="EnsemblPlants" id="OB06G30080.1"/>
    </source>
</evidence>
<name>J3MG64_ORYBR</name>
<sequence>MAGFHLYQLLFLAALIILPLANFIRSARHRRRSGLRPPRGPWALPVIGHLHPLAGNVRTTSCVTSLAGTAR</sequence>
<accession>J3MG64</accession>
<organism evidence="2">
    <name type="scientific">Oryza brachyantha</name>
    <name type="common">malo sina</name>
    <dbReference type="NCBI Taxonomy" id="4533"/>
    <lineage>
        <taxon>Eukaryota</taxon>
        <taxon>Viridiplantae</taxon>
        <taxon>Streptophyta</taxon>
        <taxon>Embryophyta</taxon>
        <taxon>Tracheophyta</taxon>
        <taxon>Spermatophyta</taxon>
        <taxon>Magnoliopsida</taxon>
        <taxon>Liliopsida</taxon>
        <taxon>Poales</taxon>
        <taxon>Poaceae</taxon>
        <taxon>BOP clade</taxon>
        <taxon>Oryzoideae</taxon>
        <taxon>Oryzeae</taxon>
        <taxon>Oryzinae</taxon>
        <taxon>Oryza</taxon>
    </lineage>
</organism>
<dbReference type="HOGENOM" id="CLU_2744081_0_0_1"/>
<evidence type="ECO:0000313" key="3">
    <source>
        <dbReference type="Proteomes" id="UP000006038"/>
    </source>
</evidence>
<keyword evidence="1" id="KW-0812">Transmembrane</keyword>
<keyword evidence="1" id="KW-1133">Transmembrane helix</keyword>
<keyword evidence="3" id="KW-1185">Reference proteome</keyword>
<reference evidence="2" key="1">
    <citation type="journal article" date="2013" name="Nat. Commun.">
        <title>Whole-genome sequencing of Oryza brachyantha reveals mechanisms underlying Oryza genome evolution.</title>
        <authorList>
            <person name="Chen J."/>
            <person name="Huang Q."/>
            <person name="Gao D."/>
            <person name="Wang J."/>
            <person name="Lang Y."/>
            <person name="Liu T."/>
            <person name="Li B."/>
            <person name="Bai Z."/>
            <person name="Luis Goicoechea J."/>
            <person name="Liang C."/>
            <person name="Chen C."/>
            <person name="Zhang W."/>
            <person name="Sun S."/>
            <person name="Liao Y."/>
            <person name="Zhang X."/>
            <person name="Yang L."/>
            <person name="Song C."/>
            <person name="Wang M."/>
            <person name="Shi J."/>
            <person name="Liu G."/>
            <person name="Liu J."/>
            <person name="Zhou H."/>
            <person name="Zhou W."/>
            <person name="Yu Q."/>
            <person name="An N."/>
            <person name="Chen Y."/>
            <person name="Cai Q."/>
            <person name="Wang B."/>
            <person name="Liu B."/>
            <person name="Min J."/>
            <person name="Huang Y."/>
            <person name="Wu H."/>
            <person name="Li Z."/>
            <person name="Zhang Y."/>
            <person name="Yin Y."/>
            <person name="Song W."/>
            <person name="Jiang J."/>
            <person name="Jackson S.A."/>
            <person name="Wing R.A."/>
            <person name="Wang J."/>
            <person name="Chen M."/>
        </authorList>
    </citation>
    <scope>NUCLEOTIDE SEQUENCE [LARGE SCALE GENOMIC DNA]</scope>
    <source>
        <strain evidence="2">cv. IRGC 101232</strain>
    </source>
</reference>
<dbReference type="AlphaFoldDB" id="J3MG64"/>
<protein>
    <submittedName>
        <fullName evidence="2">Uncharacterized protein</fullName>
    </submittedName>
</protein>
<dbReference type="EnsemblPlants" id="OB06G30080.1">
    <property type="protein sequence ID" value="OB06G30080.1"/>
    <property type="gene ID" value="OB06G30080"/>
</dbReference>
<reference evidence="2" key="2">
    <citation type="submission" date="2013-04" db="UniProtKB">
        <authorList>
            <consortium name="EnsemblPlants"/>
        </authorList>
    </citation>
    <scope>IDENTIFICATION</scope>
</reference>
<evidence type="ECO:0000256" key="1">
    <source>
        <dbReference type="SAM" id="Phobius"/>
    </source>
</evidence>
<dbReference type="Proteomes" id="UP000006038">
    <property type="component" value="Chromosome 6"/>
</dbReference>
<keyword evidence="1" id="KW-0472">Membrane</keyword>